<name>A0A2P2R3F3_RHIMU</name>
<sequence>MLSHFPQQQSVYCCIE</sequence>
<organism evidence="1">
    <name type="scientific">Rhizophora mucronata</name>
    <name type="common">Asiatic mangrove</name>
    <dbReference type="NCBI Taxonomy" id="61149"/>
    <lineage>
        <taxon>Eukaryota</taxon>
        <taxon>Viridiplantae</taxon>
        <taxon>Streptophyta</taxon>
        <taxon>Embryophyta</taxon>
        <taxon>Tracheophyta</taxon>
        <taxon>Spermatophyta</taxon>
        <taxon>Magnoliopsida</taxon>
        <taxon>eudicotyledons</taxon>
        <taxon>Gunneridae</taxon>
        <taxon>Pentapetalae</taxon>
        <taxon>rosids</taxon>
        <taxon>fabids</taxon>
        <taxon>Malpighiales</taxon>
        <taxon>Rhizophoraceae</taxon>
        <taxon>Rhizophora</taxon>
    </lineage>
</organism>
<accession>A0A2P2R3F3</accession>
<dbReference type="AlphaFoldDB" id="A0A2P2R3F3"/>
<reference evidence="1" key="1">
    <citation type="submission" date="2018-02" db="EMBL/GenBank/DDBJ databases">
        <title>Rhizophora mucronata_Transcriptome.</title>
        <authorList>
            <person name="Meera S.P."/>
            <person name="Sreeshan A."/>
            <person name="Augustine A."/>
        </authorList>
    </citation>
    <scope>NUCLEOTIDE SEQUENCE</scope>
    <source>
        <tissue evidence="1">Leaf</tissue>
    </source>
</reference>
<protein>
    <submittedName>
        <fullName evidence="1">Uncharacterized protein</fullName>
    </submittedName>
</protein>
<proteinExistence type="predicted"/>
<dbReference type="EMBL" id="GGEC01093315">
    <property type="protein sequence ID" value="MBX73799.1"/>
    <property type="molecule type" value="Transcribed_RNA"/>
</dbReference>
<evidence type="ECO:0000313" key="1">
    <source>
        <dbReference type="EMBL" id="MBX73799.1"/>
    </source>
</evidence>